<accession>A0AAD6IGK5</accession>
<evidence type="ECO:0000256" key="2">
    <source>
        <dbReference type="SAM" id="Phobius"/>
    </source>
</evidence>
<keyword evidence="2" id="KW-0812">Transmembrane</keyword>
<feature type="transmembrane region" description="Helical" evidence="2">
    <location>
        <begin position="58"/>
        <end position="80"/>
    </location>
</feature>
<keyword evidence="2" id="KW-0472">Membrane</keyword>
<evidence type="ECO:0000256" key="1">
    <source>
        <dbReference type="SAM" id="MobiDB-lite"/>
    </source>
</evidence>
<reference evidence="3" key="2">
    <citation type="submission" date="2023-01" db="EMBL/GenBank/DDBJ databases">
        <authorList>
            <person name="Petersen C."/>
        </authorList>
    </citation>
    <scope>NUCLEOTIDE SEQUENCE</scope>
    <source>
        <strain evidence="3">IBT 15450</strain>
    </source>
</reference>
<feature type="region of interest" description="Disordered" evidence="1">
    <location>
        <begin position="1"/>
        <end position="20"/>
    </location>
</feature>
<gene>
    <name evidence="3" type="ORF">N7460_006402</name>
</gene>
<feature type="compositionally biased region" description="Low complexity" evidence="1">
    <location>
        <begin position="7"/>
        <end position="20"/>
    </location>
</feature>
<dbReference type="EMBL" id="JAQJZL010000004">
    <property type="protein sequence ID" value="KAJ6045047.1"/>
    <property type="molecule type" value="Genomic_DNA"/>
</dbReference>
<feature type="transmembrane region" description="Helical" evidence="2">
    <location>
        <begin position="213"/>
        <end position="234"/>
    </location>
</feature>
<keyword evidence="4" id="KW-1185">Reference proteome</keyword>
<reference evidence="3" key="1">
    <citation type="journal article" date="2023" name="IMA Fungus">
        <title>Comparative genomic study of the Penicillium genus elucidates a diverse pangenome and 15 lateral gene transfer events.</title>
        <authorList>
            <person name="Petersen C."/>
            <person name="Sorensen T."/>
            <person name="Nielsen M.R."/>
            <person name="Sondergaard T.E."/>
            <person name="Sorensen J.L."/>
            <person name="Fitzpatrick D.A."/>
            <person name="Frisvad J.C."/>
            <person name="Nielsen K.L."/>
        </authorList>
    </citation>
    <scope>NUCLEOTIDE SEQUENCE</scope>
    <source>
        <strain evidence="3">IBT 15450</strain>
    </source>
</reference>
<evidence type="ECO:0000313" key="4">
    <source>
        <dbReference type="Proteomes" id="UP001219568"/>
    </source>
</evidence>
<feature type="transmembrane region" description="Helical" evidence="2">
    <location>
        <begin position="178"/>
        <end position="201"/>
    </location>
</feature>
<protein>
    <submittedName>
        <fullName evidence="3">Uncharacterized protein</fullName>
    </submittedName>
</protein>
<feature type="transmembrane region" description="Helical" evidence="2">
    <location>
        <begin position="296"/>
        <end position="317"/>
    </location>
</feature>
<name>A0AAD6IGK5_PENCN</name>
<proteinExistence type="predicted"/>
<sequence length="427" mass="47117">MTTSITSSDSQCVSPSSSNFTSSTYADVNHGPYFYNLSDLVSPSPPGEDILAGVVSGFYGPGAVGGWLLSCASFLLSLLYPDKATHDALNNDFLVSILYPAIASGDLIVQSTTATTIQLDISLWNFYAEWRKAGHSGTPGPFNEWVQQPGRHRVFGVPHAVPGGEIPLGFWALKYTTFASLAIIRISLVVFSTFFILSALLSPNPQNTRRRTIITLCVMGFSIISPLVCLTSSWRTYVDFLDLAQTHDGRQPKESKSVLIWFKYRLGTRGIIFSDFGIVIVLVLVTIFLSRWKRPMWFMSSFILLVSVCLANILFGFRGSRIGQESLTLSWDPSLGYNWPSFIMANPLFPHTATRLGDLDQAVALAAGGASVLFSLRDLMLARGYYPTLSRAVIFDKAKRNIQRFNQGGVNCLGKAQTRLKRLFTRS</sequence>
<organism evidence="3 4">
    <name type="scientific">Penicillium canescens</name>
    <dbReference type="NCBI Taxonomy" id="5083"/>
    <lineage>
        <taxon>Eukaryota</taxon>
        <taxon>Fungi</taxon>
        <taxon>Dikarya</taxon>
        <taxon>Ascomycota</taxon>
        <taxon>Pezizomycotina</taxon>
        <taxon>Eurotiomycetes</taxon>
        <taxon>Eurotiomycetidae</taxon>
        <taxon>Eurotiales</taxon>
        <taxon>Aspergillaceae</taxon>
        <taxon>Penicillium</taxon>
    </lineage>
</organism>
<dbReference type="AlphaFoldDB" id="A0AAD6IGK5"/>
<feature type="transmembrane region" description="Helical" evidence="2">
    <location>
        <begin position="271"/>
        <end position="289"/>
    </location>
</feature>
<comment type="caution">
    <text evidence="3">The sequence shown here is derived from an EMBL/GenBank/DDBJ whole genome shotgun (WGS) entry which is preliminary data.</text>
</comment>
<keyword evidence="2" id="KW-1133">Transmembrane helix</keyword>
<evidence type="ECO:0000313" key="3">
    <source>
        <dbReference type="EMBL" id="KAJ6045047.1"/>
    </source>
</evidence>
<dbReference type="Proteomes" id="UP001219568">
    <property type="component" value="Unassembled WGS sequence"/>
</dbReference>